<keyword evidence="7" id="KW-1185">Reference proteome</keyword>
<evidence type="ECO:0000256" key="4">
    <source>
        <dbReference type="RuleBase" id="RU004273"/>
    </source>
</evidence>
<comment type="similarity">
    <text evidence="4">Belongs to the PPP phosphatase family.</text>
</comment>
<feature type="domain" description="Serine/threonine specific protein phosphatases" evidence="5">
    <location>
        <begin position="72"/>
        <end position="77"/>
    </location>
</feature>
<dbReference type="GeneID" id="25261389"/>
<dbReference type="OMA" id="IHKKYAF"/>
<evidence type="ECO:0000256" key="1">
    <source>
        <dbReference type="ARBA" id="ARBA00001936"/>
    </source>
</evidence>
<accession>A0A066VVG4</accession>
<dbReference type="STRING" id="1037660.A0A066VVG4"/>
<evidence type="ECO:0000259" key="5">
    <source>
        <dbReference type="PROSITE" id="PS00125"/>
    </source>
</evidence>
<dbReference type="Proteomes" id="UP000027361">
    <property type="component" value="Unassembled WGS sequence"/>
</dbReference>
<name>A0A066VVG4_TILAU</name>
<dbReference type="InterPro" id="IPR006186">
    <property type="entry name" value="Ser/Thr-sp_prot-phosphatase"/>
</dbReference>
<dbReference type="Pfam" id="PF00149">
    <property type="entry name" value="Metallophos"/>
    <property type="match status" value="1"/>
</dbReference>
<dbReference type="EC" id="3.1.3.16" evidence="4"/>
<sequence length="312" mass="34867">MRGAPSDDRELYRNRHGQFYDFLHLLTLTGPPSETHAVLFNGDFVDRGSWSVEIALTIFAYKCLYPKTTLINRGNHETADMNKVYGFEGECKHKYGPSPLTFQLFSEAFVSLPLATLITAPEEPLQGQDLLATYSKAQRSPILSHAKEPSGEVGREGLKRFFVVHGGLFSKDEVTLQDIRKIDRRKQRQPGQEGLMMELLWSDPQVAKGRGPSKRGVGLGFGPDITRKWCEYNGVTAVLRSHEVRQGGFAEEHDGLCCTIFSAPNYCDSVGNKGAFARIDERGTMKFEVFEAQPHPNVKPMAYAGNMMNMIG</sequence>
<gene>
    <name evidence="6" type="ORF">K437DRAFT_121961</name>
</gene>
<dbReference type="EMBL" id="JMSN01000042">
    <property type="protein sequence ID" value="KDN45466.1"/>
    <property type="molecule type" value="Genomic_DNA"/>
</dbReference>
<dbReference type="PROSITE" id="PS00125">
    <property type="entry name" value="SER_THR_PHOSPHATASE"/>
    <property type="match status" value="1"/>
</dbReference>
<reference evidence="6 7" key="1">
    <citation type="submission" date="2014-05" db="EMBL/GenBank/DDBJ databases">
        <title>Draft genome sequence of a rare smut relative, Tilletiaria anomala UBC 951.</title>
        <authorList>
            <consortium name="DOE Joint Genome Institute"/>
            <person name="Toome M."/>
            <person name="Kuo A."/>
            <person name="Henrissat B."/>
            <person name="Lipzen A."/>
            <person name="Tritt A."/>
            <person name="Yoshinaga Y."/>
            <person name="Zane M."/>
            <person name="Barry K."/>
            <person name="Grigoriev I.V."/>
            <person name="Spatafora J.W."/>
            <person name="Aimea M.C."/>
        </authorList>
    </citation>
    <scope>NUCLEOTIDE SEQUENCE [LARGE SCALE GENOMIC DNA]</scope>
    <source>
        <strain evidence="6 7">UBC 951</strain>
    </source>
</reference>
<comment type="catalytic activity">
    <reaction evidence="4">
        <text>O-phospho-L-threonyl-[protein] + H2O = L-threonyl-[protein] + phosphate</text>
        <dbReference type="Rhea" id="RHEA:47004"/>
        <dbReference type="Rhea" id="RHEA-COMP:11060"/>
        <dbReference type="Rhea" id="RHEA-COMP:11605"/>
        <dbReference type="ChEBI" id="CHEBI:15377"/>
        <dbReference type="ChEBI" id="CHEBI:30013"/>
        <dbReference type="ChEBI" id="CHEBI:43474"/>
        <dbReference type="ChEBI" id="CHEBI:61977"/>
        <dbReference type="EC" id="3.1.3.16"/>
    </reaction>
</comment>
<keyword evidence="3" id="KW-0464">Manganese</keyword>
<comment type="cofactor">
    <cofactor evidence="1">
        <name>Mn(2+)</name>
        <dbReference type="ChEBI" id="CHEBI:29035"/>
    </cofactor>
</comment>
<dbReference type="SMART" id="SM00156">
    <property type="entry name" value="PP2Ac"/>
    <property type="match status" value="1"/>
</dbReference>
<keyword evidence="4" id="KW-0378">Hydrolase</keyword>
<dbReference type="InterPro" id="IPR051134">
    <property type="entry name" value="PPP_phosphatase"/>
</dbReference>
<dbReference type="SUPFAM" id="SSF56300">
    <property type="entry name" value="Metallo-dependent phosphatases"/>
    <property type="match status" value="1"/>
</dbReference>
<evidence type="ECO:0000256" key="3">
    <source>
        <dbReference type="ARBA" id="ARBA00023211"/>
    </source>
</evidence>
<evidence type="ECO:0000313" key="7">
    <source>
        <dbReference type="Proteomes" id="UP000027361"/>
    </source>
</evidence>
<protein>
    <recommendedName>
        <fullName evidence="4">Serine/threonine-protein phosphatase</fullName>
        <ecNumber evidence="4">3.1.3.16</ecNumber>
    </recommendedName>
</protein>
<evidence type="ECO:0000313" key="6">
    <source>
        <dbReference type="EMBL" id="KDN45466.1"/>
    </source>
</evidence>
<dbReference type="RefSeq" id="XP_013243199.1">
    <property type="nucleotide sequence ID" value="XM_013387745.1"/>
</dbReference>
<comment type="caution">
    <text evidence="6">The sequence shown here is derived from an EMBL/GenBank/DDBJ whole genome shotgun (WGS) entry which is preliminary data.</text>
</comment>
<dbReference type="AlphaFoldDB" id="A0A066VVG4"/>
<dbReference type="InterPro" id="IPR029052">
    <property type="entry name" value="Metallo-depent_PP-like"/>
</dbReference>
<dbReference type="GO" id="GO:0004722">
    <property type="term" value="F:protein serine/threonine phosphatase activity"/>
    <property type="evidence" value="ECO:0007669"/>
    <property type="project" value="UniProtKB-EC"/>
</dbReference>
<dbReference type="Gene3D" id="3.60.21.10">
    <property type="match status" value="1"/>
</dbReference>
<dbReference type="PRINTS" id="PR00114">
    <property type="entry name" value="STPHPHTASE"/>
</dbReference>
<dbReference type="PANTHER" id="PTHR45668:SF5">
    <property type="entry name" value="SERINE_THREONINE-PROTEIN PHOSPHATASE 5"/>
    <property type="match status" value="1"/>
</dbReference>
<dbReference type="HOGENOM" id="CLU_004962_0_5_1"/>
<dbReference type="InParanoid" id="A0A066VVG4"/>
<dbReference type="FunCoup" id="A0A066VVG4">
    <property type="interactions" value="807"/>
</dbReference>
<organism evidence="6 7">
    <name type="scientific">Tilletiaria anomala (strain ATCC 24038 / CBS 436.72 / UBC 951)</name>
    <dbReference type="NCBI Taxonomy" id="1037660"/>
    <lineage>
        <taxon>Eukaryota</taxon>
        <taxon>Fungi</taxon>
        <taxon>Dikarya</taxon>
        <taxon>Basidiomycota</taxon>
        <taxon>Ustilaginomycotina</taxon>
        <taxon>Exobasidiomycetes</taxon>
        <taxon>Georgefischeriales</taxon>
        <taxon>Tilletiariaceae</taxon>
        <taxon>Tilletiaria</taxon>
    </lineage>
</organism>
<keyword evidence="2" id="KW-0479">Metal-binding</keyword>
<dbReference type="OrthoDB" id="445564at2759"/>
<dbReference type="PANTHER" id="PTHR45668">
    <property type="entry name" value="SERINE/THREONINE-PROTEIN PHOSPHATASE 5-RELATED"/>
    <property type="match status" value="1"/>
</dbReference>
<proteinExistence type="inferred from homology"/>
<dbReference type="GO" id="GO:0046872">
    <property type="term" value="F:metal ion binding"/>
    <property type="evidence" value="ECO:0007669"/>
    <property type="project" value="UniProtKB-KW"/>
</dbReference>
<evidence type="ECO:0000256" key="2">
    <source>
        <dbReference type="ARBA" id="ARBA00022723"/>
    </source>
</evidence>
<dbReference type="InterPro" id="IPR004843">
    <property type="entry name" value="Calcineurin-like_PHP"/>
</dbReference>